<keyword evidence="2" id="KW-1185">Reference proteome</keyword>
<sequence>MDGVKVNAPYFMQFNFPKYRIREEPLYPSNNLSYKEYTLEDFEYIRKAGRRVDLVFGGVFNGFMGNAGKHLGVGGA</sequence>
<dbReference type="Proteomes" id="UP000240357">
    <property type="component" value="Unassembled WGS sequence"/>
</dbReference>
<dbReference type="AlphaFoldDB" id="A0A2T2YFS1"/>
<evidence type="ECO:0000313" key="2">
    <source>
        <dbReference type="Proteomes" id="UP000240357"/>
    </source>
</evidence>
<reference evidence="1 2" key="1">
    <citation type="submission" date="2018-03" db="EMBL/GenBank/DDBJ databases">
        <title>Adhaeribacter sp. HMF7605 Genome sequencing and assembly.</title>
        <authorList>
            <person name="Kang H."/>
            <person name="Kang J."/>
            <person name="Cha I."/>
            <person name="Kim H."/>
            <person name="Joh K."/>
        </authorList>
    </citation>
    <scope>NUCLEOTIDE SEQUENCE [LARGE SCALE GENOMIC DNA]</scope>
    <source>
        <strain evidence="1 2">HMF7605</strain>
    </source>
</reference>
<dbReference type="EMBL" id="PYFT01000001">
    <property type="protein sequence ID" value="PSR54359.1"/>
    <property type="molecule type" value="Genomic_DNA"/>
</dbReference>
<gene>
    <name evidence="1" type="ORF">AHMF7605_12980</name>
</gene>
<evidence type="ECO:0000313" key="1">
    <source>
        <dbReference type="EMBL" id="PSR54359.1"/>
    </source>
</evidence>
<proteinExistence type="predicted"/>
<accession>A0A2T2YFS1</accession>
<name>A0A2T2YFS1_9BACT</name>
<organism evidence="1 2">
    <name type="scientific">Adhaeribacter arboris</name>
    <dbReference type="NCBI Taxonomy" id="2072846"/>
    <lineage>
        <taxon>Bacteria</taxon>
        <taxon>Pseudomonadati</taxon>
        <taxon>Bacteroidota</taxon>
        <taxon>Cytophagia</taxon>
        <taxon>Cytophagales</taxon>
        <taxon>Hymenobacteraceae</taxon>
        <taxon>Adhaeribacter</taxon>
    </lineage>
</organism>
<protein>
    <submittedName>
        <fullName evidence="1">Uncharacterized protein</fullName>
    </submittedName>
</protein>
<comment type="caution">
    <text evidence="1">The sequence shown here is derived from an EMBL/GenBank/DDBJ whole genome shotgun (WGS) entry which is preliminary data.</text>
</comment>